<dbReference type="InterPro" id="IPR027417">
    <property type="entry name" value="P-loop_NTPase"/>
</dbReference>
<dbReference type="InterPro" id="IPR056884">
    <property type="entry name" value="NPHP3-like_N"/>
</dbReference>
<dbReference type="Gene3D" id="3.40.50.300">
    <property type="entry name" value="P-loop containing nucleotide triphosphate hydrolases"/>
    <property type="match status" value="1"/>
</dbReference>
<dbReference type="InterPro" id="IPR007111">
    <property type="entry name" value="NACHT_NTPase"/>
</dbReference>
<organism evidence="3 4">
    <name type="scientific">Coprinellus micaceus</name>
    <name type="common">Glistening ink-cap mushroom</name>
    <name type="synonym">Coprinus micaceus</name>
    <dbReference type="NCBI Taxonomy" id="71717"/>
    <lineage>
        <taxon>Eukaryota</taxon>
        <taxon>Fungi</taxon>
        <taxon>Dikarya</taxon>
        <taxon>Basidiomycota</taxon>
        <taxon>Agaricomycotina</taxon>
        <taxon>Agaricomycetes</taxon>
        <taxon>Agaricomycetidae</taxon>
        <taxon>Agaricales</taxon>
        <taxon>Agaricineae</taxon>
        <taxon>Psathyrellaceae</taxon>
        <taxon>Coprinellus</taxon>
    </lineage>
</organism>
<dbReference type="EMBL" id="QPFP01000037">
    <property type="protein sequence ID" value="TEB27815.1"/>
    <property type="molecule type" value="Genomic_DNA"/>
</dbReference>
<dbReference type="Pfam" id="PF24883">
    <property type="entry name" value="NPHP3_N"/>
    <property type="match status" value="1"/>
</dbReference>
<keyword evidence="4" id="KW-1185">Reference proteome</keyword>
<feature type="domain" description="NACHT" evidence="2">
    <location>
        <begin position="15"/>
        <end position="185"/>
    </location>
</feature>
<evidence type="ECO:0000259" key="2">
    <source>
        <dbReference type="PROSITE" id="PS50837"/>
    </source>
</evidence>
<keyword evidence="1" id="KW-0677">Repeat</keyword>
<accession>A0A4Y7T0Z2</accession>
<reference evidence="3 4" key="1">
    <citation type="journal article" date="2019" name="Nat. Ecol. Evol.">
        <title>Megaphylogeny resolves global patterns of mushroom evolution.</title>
        <authorList>
            <person name="Varga T."/>
            <person name="Krizsan K."/>
            <person name="Foldi C."/>
            <person name="Dima B."/>
            <person name="Sanchez-Garcia M."/>
            <person name="Sanchez-Ramirez S."/>
            <person name="Szollosi G.J."/>
            <person name="Szarkandi J.G."/>
            <person name="Papp V."/>
            <person name="Albert L."/>
            <person name="Andreopoulos W."/>
            <person name="Angelini C."/>
            <person name="Antonin V."/>
            <person name="Barry K.W."/>
            <person name="Bougher N.L."/>
            <person name="Buchanan P."/>
            <person name="Buyck B."/>
            <person name="Bense V."/>
            <person name="Catcheside P."/>
            <person name="Chovatia M."/>
            <person name="Cooper J."/>
            <person name="Damon W."/>
            <person name="Desjardin D."/>
            <person name="Finy P."/>
            <person name="Geml J."/>
            <person name="Haridas S."/>
            <person name="Hughes K."/>
            <person name="Justo A."/>
            <person name="Karasinski D."/>
            <person name="Kautmanova I."/>
            <person name="Kiss B."/>
            <person name="Kocsube S."/>
            <person name="Kotiranta H."/>
            <person name="LaButti K.M."/>
            <person name="Lechner B.E."/>
            <person name="Liimatainen K."/>
            <person name="Lipzen A."/>
            <person name="Lukacs Z."/>
            <person name="Mihaltcheva S."/>
            <person name="Morgado L.N."/>
            <person name="Niskanen T."/>
            <person name="Noordeloos M.E."/>
            <person name="Ohm R.A."/>
            <person name="Ortiz-Santana B."/>
            <person name="Ovrebo C."/>
            <person name="Racz N."/>
            <person name="Riley R."/>
            <person name="Savchenko A."/>
            <person name="Shiryaev A."/>
            <person name="Soop K."/>
            <person name="Spirin V."/>
            <person name="Szebenyi C."/>
            <person name="Tomsovsky M."/>
            <person name="Tulloss R.E."/>
            <person name="Uehling J."/>
            <person name="Grigoriev I.V."/>
            <person name="Vagvolgyi C."/>
            <person name="Papp T."/>
            <person name="Martin F.M."/>
            <person name="Miettinen O."/>
            <person name="Hibbett D.S."/>
            <person name="Nagy L.G."/>
        </authorList>
    </citation>
    <scope>NUCLEOTIDE SEQUENCE [LARGE SCALE GENOMIC DNA]</scope>
    <source>
        <strain evidence="3 4">FP101781</strain>
    </source>
</reference>
<dbReference type="AlphaFoldDB" id="A0A4Y7T0Z2"/>
<protein>
    <recommendedName>
        <fullName evidence="2">NACHT domain-containing protein</fullName>
    </recommendedName>
</protein>
<dbReference type="Proteomes" id="UP000298030">
    <property type="component" value="Unassembled WGS sequence"/>
</dbReference>
<evidence type="ECO:0000256" key="1">
    <source>
        <dbReference type="ARBA" id="ARBA00022737"/>
    </source>
</evidence>
<dbReference type="SUPFAM" id="SSF52540">
    <property type="entry name" value="P-loop containing nucleoside triphosphate hydrolases"/>
    <property type="match status" value="1"/>
</dbReference>
<sequence length="544" mass="62130">MGWIEHGERDEAPKRILWLSGPAGSGKTAIAGTIADECYKNGMLAASFFFSAFARSRSRRWKKPLIATLLYSLLQHESIAGYKEEVLAVIERDPMVFERHLDQQLDKLILEPLRKALGCSDSRTWPKVILVDGLDECQGHSEPDIGPETDDPAAGPNAQKEILAALSRACTEPAFPFCIIVASRPEPVIRHFFSTSPCPTLKVFLDNKYNPGADIRLFLEAMFNDIRRRSNLPLTWVSNEVIDLLVKEASGQFIYAATVIRFVDNPSAGPPQEQLNQLLEWRRLDHLQPFAPLDLLYARILRHSPDPILAVKWLRSLKYHGAGITSHANLHMYFRSVLESYPGQTEYILGNLASLVGLVDGHGEPRFHFYHKSLIDFLEDPHRSSDLYADVRSVNRFIADRYYRVLQARGPEPSTANPSTAPPSQDFVRAFSVFLCHFIDPHHRYTLGDVEWWLANLQEHQLSSIPAMFAVIHRQCKWYRCVPACDIWRKGILRYCTESGWRVPTTKETLRDRLEKFEFDYNLPKEFPLRPPVVEFPRPALQVS</sequence>
<dbReference type="STRING" id="71717.A0A4Y7T0Z2"/>
<dbReference type="OrthoDB" id="626167at2759"/>
<evidence type="ECO:0000313" key="4">
    <source>
        <dbReference type="Proteomes" id="UP000298030"/>
    </source>
</evidence>
<comment type="caution">
    <text evidence="3">The sequence shown here is derived from an EMBL/GenBank/DDBJ whole genome shotgun (WGS) entry which is preliminary data.</text>
</comment>
<name>A0A4Y7T0Z2_COPMI</name>
<dbReference type="PANTHER" id="PTHR10039:SF14">
    <property type="entry name" value="NACHT DOMAIN-CONTAINING PROTEIN"/>
    <property type="match status" value="1"/>
</dbReference>
<dbReference type="PANTHER" id="PTHR10039">
    <property type="entry name" value="AMELOGENIN"/>
    <property type="match status" value="1"/>
</dbReference>
<proteinExistence type="predicted"/>
<dbReference type="PROSITE" id="PS50837">
    <property type="entry name" value="NACHT"/>
    <property type="match status" value="1"/>
</dbReference>
<gene>
    <name evidence="3" type="ORF">FA13DRAFT_858186</name>
</gene>
<evidence type="ECO:0000313" key="3">
    <source>
        <dbReference type="EMBL" id="TEB27815.1"/>
    </source>
</evidence>